<dbReference type="InterPro" id="IPR037143">
    <property type="entry name" value="4-PPantetheinyl_Trfase_dom_sf"/>
</dbReference>
<dbReference type="GO" id="GO:0008897">
    <property type="term" value="F:holo-[acyl-carrier-protein] synthase activity"/>
    <property type="evidence" value="ECO:0007669"/>
    <property type="project" value="InterPro"/>
</dbReference>
<gene>
    <name evidence="3" type="ORF">ES754_03585</name>
</gene>
<sequence length="254" mass="29383">MPTLYLQDICYTQLDSITWCATAKLIRPIPTSIWSDLFKPLAPFDLLLNYMPFNSKTLLWQINNPKNQLSTPQIAHNRRQQQRKGVRLLLHSLITKLNINDTLNESQFPYRLMNSGYYVCFSHSGMDGLGSGQSNDKVAVAISYRRTIGIDIETQNIAWTVAQRFYHPAEIDFLVKLPIEQRLVIVKWLWQIKESFIKIYHYKLAQGLGMNYMAIIPDLMAGLNKDCTTNFLINDNKSDYQIVILSSQQMLVIF</sequence>
<evidence type="ECO:0000313" key="3">
    <source>
        <dbReference type="EMBL" id="TXD98043.1"/>
    </source>
</evidence>
<reference evidence="3 4" key="1">
    <citation type="submission" date="2019-08" db="EMBL/GenBank/DDBJ databases">
        <title>Genome sequence of Psychrobacter frigidicola ACAM304 (type strain).</title>
        <authorList>
            <person name="Bowman J.P."/>
        </authorList>
    </citation>
    <scope>NUCLEOTIDE SEQUENCE [LARGE SCALE GENOMIC DNA]</scope>
    <source>
        <strain evidence="3 4">ACAM 304</strain>
    </source>
</reference>
<evidence type="ECO:0000256" key="1">
    <source>
        <dbReference type="ARBA" id="ARBA00022679"/>
    </source>
</evidence>
<dbReference type="RefSeq" id="WP_147222121.1">
    <property type="nucleotide sequence ID" value="NZ_CAJGYY010000001.1"/>
</dbReference>
<dbReference type="GO" id="GO:0000287">
    <property type="term" value="F:magnesium ion binding"/>
    <property type="evidence" value="ECO:0007669"/>
    <property type="project" value="InterPro"/>
</dbReference>
<name>A0A5C7AB15_9GAMM</name>
<dbReference type="Proteomes" id="UP000321903">
    <property type="component" value="Unassembled WGS sequence"/>
</dbReference>
<feature type="domain" description="4'-phosphopantetheinyl transferase" evidence="2">
    <location>
        <begin position="148"/>
        <end position="216"/>
    </location>
</feature>
<protein>
    <submittedName>
        <fullName evidence="3">4'-phosphopantetheinyl transferase superfamily protein</fullName>
    </submittedName>
</protein>
<evidence type="ECO:0000259" key="2">
    <source>
        <dbReference type="Pfam" id="PF01648"/>
    </source>
</evidence>
<organism evidence="3 4">
    <name type="scientific">Psychrobacter frigidicola</name>
    <dbReference type="NCBI Taxonomy" id="45611"/>
    <lineage>
        <taxon>Bacteria</taxon>
        <taxon>Pseudomonadati</taxon>
        <taxon>Pseudomonadota</taxon>
        <taxon>Gammaproteobacteria</taxon>
        <taxon>Moraxellales</taxon>
        <taxon>Moraxellaceae</taxon>
        <taxon>Psychrobacter</taxon>
    </lineage>
</organism>
<proteinExistence type="predicted"/>
<comment type="caution">
    <text evidence="3">The sequence shown here is derived from an EMBL/GenBank/DDBJ whole genome shotgun (WGS) entry which is preliminary data.</text>
</comment>
<accession>A0A5C7AB15</accession>
<dbReference type="InterPro" id="IPR008278">
    <property type="entry name" value="4-PPantetheinyl_Trfase_dom"/>
</dbReference>
<dbReference type="EMBL" id="VORZ01000001">
    <property type="protein sequence ID" value="TXD98043.1"/>
    <property type="molecule type" value="Genomic_DNA"/>
</dbReference>
<dbReference type="AlphaFoldDB" id="A0A5C7AB15"/>
<dbReference type="Gene3D" id="3.90.470.20">
    <property type="entry name" value="4'-phosphopantetheinyl transferase domain"/>
    <property type="match status" value="2"/>
</dbReference>
<keyword evidence="4" id="KW-1185">Reference proteome</keyword>
<evidence type="ECO:0000313" key="4">
    <source>
        <dbReference type="Proteomes" id="UP000321903"/>
    </source>
</evidence>
<dbReference type="Pfam" id="PF01648">
    <property type="entry name" value="ACPS"/>
    <property type="match status" value="1"/>
</dbReference>
<dbReference type="SUPFAM" id="SSF56214">
    <property type="entry name" value="4'-phosphopantetheinyl transferase"/>
    <property type="match status" value="1"/>
</dbReference>
<keyword evidence="1 3" id="KW-0808">Transferase</keyword>
<dbReference type="OrthoDB" id="6657592at2"/>